<dbReference type="Gene3D" id="3.30.450.40">
    <property type="match status" value="1"/>
</dbReference>
<dbReference type="Proteomes" id="UP000283295">
    <property type="component" value="Unassembled WGS sequence"/>
</dbReference>
<protein>
    <submittedName>
        <fullName evidence="3">AbrB/MazE/SpoVT family DNA-binding domain-containing protein</fullName>
    </submittedName>
</protein>
<comment type="caution">
    <text evidence="3">The sequence shown here is derived from an EMBL/GenBank/DDBJ whole genome shotgun (WGS) entry which is preliminary data.</text>
</comment>
<dbReference type="SUPFAM" id="SSF89447">
    <property type="entry name" value="AbrB/MazE/MraZ-like"/>
    <property type="match status" value="1"/>
</dbReference>
<dbReference type="InterPro" id="IPR037914">
    <property type="entry name" value="SpoVT-AbrB_sf"/>
</dbReference>
<dbReference type="PANTHER" id="PTHR36432:SF1">
    <property type="entry name" value="STAGE V SPORULATION PROTEIN T"/>
    <property type="match status" value="1"/>
</dbReference>
<evidence type="ECO:0000313" key="4">
    <source>
        <dbReference type="Proteomes" id="UP000283295"/>
    </source>
</evidence>
<sequence>MKATGIIRRIDNLGRLVVPKEIRKVLRIKEGDPLEIFMGNDGEIMLKKYSPMADLAVFAQQYVDAVSQSLGLPVVITDRDSVIAVAGIPKKYMLGKELHRELEDVISDRKMIVARKGEPGFVRITVDGMECDGQVIQTIIAEGDAIGSVIVMVRDSSHKIGDIEQKAAAIAASFLGKQMEG</sequence>
<name>A0A3R5WLN5_9FIRM</name>
<gene>
    <name evidence="3" type="ORF">DWX94_00770</name>
</gene>
<dbReference type="Gene3D" id="2.10.260.10">
    <property type="match status" value="1"/>
</dbReference>
<dbReference type="PANTHER" id="PTHR36432">
    <property type="match status" value="1"/>
</dbReference>
<dbReference type="InterPro" id="IPR052731">
    <property type="entry name" value="B_subtilis_Trans_State_Reg"/>
</dbReference>
<proteinExistence type="predicted"/>
<dbReference type="GO" id="GO:0003677">
    <property type="term" value="F:DNA binding"/>
    <property type="evidence" value="ECO:0007669"/>
    <property type="project" value="UniProtKB-UniRule"/>
</dbReference>
<dbReference type="SMART" id="SM00966">
    <property type="entry name" value="SpoVT_AbrB"/>
    <property type="match status" value="1"/>
</dbReference>
<accession>A0A3R5WLN5</accession>
<dbReference type="InterPro" id="IPR007159">
    <property type="entry name" value="SpoVT-AbrB_dom"/>
</dbReference>
<dbReference type="Pfam" id="PF15714">
    <property type="entry name" value="SpoVT_C"/>
    <property type="match status" value="1"/>
</dbReference>
<dbReference type="AlphaFoldDB" id="A0A3R5WLN5"/>
<evidence type="ECO:0000259" key="2">
    <source>
        <dbReference type="PROSITE" id="PS51740"/>
    </source>
</evidence>
<dbReference type="RefSeq" id="WP_119201857.1">
    <property type="nucleotide sequence ID" value="NZ_CABIWG010000003.1"/>
</dbReference>
<organism evidence="3 4">
    <name type="scientific">Coprococcus eutactus</name>
    <dbReference type="NCBI Taxonomy" id="33043"/>
    <lineage>
        <taxon>Bacteria</taxon>
        <taxon>Bacillati</taxon>
        <taxon>Bacillota</taxon>
        <taxon>Clostridia</taxon>
        <taxon>Lachnospirales</taxon>
        <taxon>Lachnospiraceae</taxon>
        <taxon>Coprococcus</taxon>
    </lineage>
</organism>
<reference evidence="3 4" key="1">
    <citation type="submission" date="2018-08" db="EMBL/GenBank/DDBJ databases">
        <title>A genome reference for cultivated species of the human gut microbiota.</title>
        <authorList>
            <person name="Zou Y."/>
            <person name="Xue W."/>
            <person name="Luo G."/>
        </authorList>
    </citation>
    <scope>NUCLEOTIDE SEQUENCE [LARGE SCALE GENOMIC DNA]</scope>
    <source>
        <strain evidence="3 4">AF22-21</strain>
    </source>
</reference>
<dbReference type="NCBIfam" id="TIGR01439">
    <property type="entry name" value="lp_hng_hel_AbrB"/>
    <property type="match status" value="1"/>
</dbReference>
<evidence type="ECO:0000313" key="3">
    <source>
        <dbReference type="EMBL" id="RGS44356.1"/>
    </source>
</evidence>
<dbReference type="EMBL" id="QRVK01000001">
    <property type="protein sequence ID" value="RGS44356.1"/>
    <property type="molecule type" value="Genomic_DNA"/>
</dbReference>
<feature type="domain" description="SpoVT-AbrB" evidence="2">
    <location>
        <begin position="5"/>
        <end position="51"/>
    </location>
</feature>
<dbReference type="PROSITE" id="PS51740">
    <property type="entry name" value="SPOVT_ABRB"/>
    <property type="match status" value="1"/>
</dbReference>
<dbReference type="InterPro" id="IPR029016">
    <property type="entry name" value="GAF-like_dom_sf"/>
</dbReference>
<evidence type="ECO:0000256" key="1">
    <source>
        <dbReference type="PROSITE-ProRule" id="PRU01076"/>
    </source>
</evidence>
<keyword evidence="1 3" id="KW-0238">DNA-binding</keyword>
<dbReference type="OrthoDB" id="9782993at2"/>
<dbReference type="Pfam" id="PF04014">
    <property type="entry name" value="MazE_antitoxin"/>
    <property type="match status" value="1"/>
</dbReference>